<keyword evidence="7" id="KW-0645">Protease</keyword>
<comment type="subcellular location">
    <subcellularLocation>
        <location evidence="1">Plastid</location>
        <location evidence="1">Chloroplast membrane</location>
        <topology evidence="1">Multi-pass membrane protein</topology>
    </subcellularLocation>
</comment>
<dbReference type="Pfam" id="PF01370">
    <property type="entry name" value="Epimerase"/>
    <property type="match status" value="1"/>
</dbReference>
<comment type="similarity">
    <text evidence="3">Belongs to the NAD(P)-dependent epimerase/dehydratase family. Fucose synthase subfamily.</text>
</comment>
<dbReference type="Gene3D" id="3.90.25.10">
    <property type="entry name" value="UDP-galactose 4-epimerase, domain 1"/>
    <property type="match status" value="1"/>
</dbReference>
<dbReference type="InterPro" id="IPR001509">
    <property type="entry name" value="Epimerase_deHydtase"/>
</dbReference>
<dbReference type="InterPro" id="IPR002715">
    <property type="entry name" value="Nas_poly-pep-assoc_cplx_dom"/>
</dbReference>
<evidence type="ECO:0000313" key="20">
    <source>
        <dbReference type="Proteomes" id="UP000824890"/>
    </source>
</evidence>
<comment type="caution">
    <text evidence="19">The sequence shown here is derived from an EMBL/GenBank/DDBJ whole genome shotgun (WGS) entry which is preliminary data.</text>
</comment>
<dbReference type="SUPFAM" id="SSF51735">
    <property type="entry name" value="NAD(P)-binding Rossmann-fold domains"/>
    <property type="match status" value="1"/>
</dbReference>
<dbReference type="PROSITE" id="PS51151">
    <property type="entry name" value="NAC_AB"/>
    <property type="match status" value="1"/>
</dbReference>
<feature type="transmembrane region" description="Helical" evidence="17">
    <location>
        <begin position="888"/>
        <end position="905"/>
    </location>
</feature>
<evidence type="ECO:0000256" key="4">
    <source>
        <dbReference type="ARBA" id="ARBA00007931"/>
    </source>
</evidence>
<organism evidence="19 20">
    <name type="scientific">Brassica napus</name>
    <name type="common">Rape</name>
    <dbReference type="NCBI Taxonomy" id="3708"/>
    <lineage>
        <taxon>Eukaryota</taxon>
        <taxon>Viridiplantae</taxon>
        <taxon>Streptophyta</taxon>
        <taxon>Embryophyta</taxon>
        <taxon>Tracheophyta</taxon>
        <taxon>Spermatophyta</taxon>
        <taxon>Magnoliopsida</taxon>
        <taxon>eudicotyledons</taxon>
        <taxon>Gunneridae</taxon>
        <taxon>Pentapetalae</taxon>
        <taxon>rosids</taxon>
        <taxon>malvids</taxon>
        <taxon>Brassicales</taxon>
        <taxon>Brassicaceae</taxon>
        <taxon>Brassiceae</taxon>
        <taxon>Brassica</taxon>
    </lineage>
</organism>
<keyword evidence="20" id="KW-1185">Reference proteome</keyword>
<feature type="transmembrane region" description="Helical" evidence="17">
    <location>
        <begin position="977"/>
        <end position="994"/>
    </location>
</feature>
<reference evidence="19 20" key="1">
    <citation type="submission" date="2021-05" db="EMBL/GenBank/DDBJ databases">
        <title>Genome Assembly of Synthetic Allotetraploid Brassica napus Reveals Homoeologous Exchanges between Subgenomes.</title>
        <authorList>
            <person name="Davis J.T."/>
        </authorList>
    </citation>
    <scope>NUCLEOTIDE SEQUENCE [LARGE SCALE GENOMIC DNA]</scope>
    <source>
        <strain evidence="20">cv. Da-Ae</strain>
        <tissue evidence="19">Seedling</tissue>
    </source>
</reference>
<proteinExistence type="inferred from homology"/>
<dbReference type="CDD" id="cd22055">
    <property type="entry name" value="NAC_BTF3"/>
    <property type="match status" value="1"/>
</dbReference>
<dbReference type="InterPro" id="IPR044838">
    <property type="entry name" value="EGY1-like"/>
</dbReference>
<comment type="pathway">
    <text evidence="2">Nucleotide-sugar biosynthesis; GDP-L-fucose biosynthesis via de novo pathway; GDP-L-fucose from GDP-alpha-D-mannose: step 2/2.</text>
</comment>
<evidence type="ECO:0000256" key="2">
    <source>
        <dbReference type="ARBA" id="ARBA00004883"/>
    </source>
</evidence>
<dbReference type="CDD" id="cd06160">
    <property type="entry name" value="S2P-M50_like_2"/>
    <property type="match status" value="1"/>
</dbReference>
<feature type="region of interest" description="Disordered" evidence="16">
    <location>
        <begin position="485"/>
        <end position="542"/>
    </location>
</feature>
<feature type="transmembrane region" description="Helical" evidence="17">
    <location>
        <begin position="818"/>
        <end position="838"/>
    </location>
</feature>
<evidence type="ECO:0000256" key="1">
    <source>
        <dbReference type="ARBA" id="ARBA00004508"/>
    </source>
</evidence>
<dbReference type="InterPro" id="IPR028614">
    <property type="entry name" value="GDP_fucose/colitose_synth"/>
</dbReference>
<evidence type="ECO:0000256" key="8">
    <source>
        <dbReference type="ARBA" id="ARBA00022692"/>
    </source>
</evidence>
<evidence type="ECO:0000256" key="12">
    <source>
        <dbReference type="ARBA" id="ARBA00023049"/>
    </source>
</evidence>
<evidence type="ECO:0000256" key="6">
    <source>
        <dbReference type="ARBA" id="ARBA00022640"/>
    </source>
</evidence>
<dbReference type="PANTHER" id="PTHR31412">
    <property type="entry name" value="ZINC METALLOPROTEASE EGY1"/>
    <property type="match status" value="1"/>
</dbReference>
<evidence type="ECO:0000256" key="16">
    <source>
        <dbReference type="SAM" id="MobiDB-lite"/>
    </source>
</evidence>
<evidence type="ECO:0000313" key="19">
    <source>
        <dbReference type="EMBL" id="KAH0921774.1"/>
    </source>
</evidence>
<keyword evidence="6" id="KW-0934">Plastid</keyword>
<dbReference type="InterPro" id="IPR038187">
    <property type="entry name" value="NAC_A/B_dom_sf"/>
</dbReference>
<feature type="domain" description="NAC-A/B" evidence="18">
    <location>
        <begin position="398"/>
        <end position="462"/>
    </location>
</feature>
<evidence type="ECO:0000256" key="3">
    <source>
        <dbReference type="ARBA" id="ARBA00005959"/>
    </source>
</evidence>
<keyword evidence="15" id="KW-0175">Coiled coil</keyword>
<comment type="similarity">
    <text evidence="4">Belongs to the peptidase M50B family.</text>
</comment>
<protein>
    <recommendedName>
        <fullName evidence="14">Nascent polypeptide-associated complex subunit beta</fullName>
    </recommendedName>
</protein>
<dbReference type="InterPro" id="IPR036291">
    <property type="entry name" value="NAD(P)-bd_dom_sf"/>
</dbReference>
<name>A0ABQ8CXF9_BRANA</name>
<evidence type="ECO:0000256" key="13">
    <source>
        <dbReference type="ARBA" id="ARBA00023136"/>
    </source>
</evidence>
<evidence type="ECO:0000256" key="5">
    <source>
        <dbReference type="ARBA" id="ARBA00022528"/>
    </source>
</evidence>
<feature type="compositionally biased region" description="Basic and acidic residues" evidence="16">
    <location>
        <begin position="485"/>
        <end position="500"/>
    </location>
</feature>
<evidence type="ECO:0000256" key="11">
    <source>
        <dbReference type="ARBA" id="ARBA00022989"/>
    </source>
</evidence>
<keyword evidence="5" id="KW-0150">Chloroplast</keyword>
<feature type="transmembrane region" description="Helical" evidence="17">
    <location>
        <begin position="745"/>
        <end position="766"/>
    </location>
</feature>
<dbReference type="Proteomes" id="UP000824890">
    <property type="component" value="Unassembled WGS sequence"/>
</dbReference>
<comment type="subunit">
    <text evidence="14">Part of the nascent polypeptide-associated complex (NAC).</text>
</comment>
<evidence type="ECO:0000256" key="14">
    <source>
        <dbReference type="RuleBase" id="RU361272"/>
    </source>
</evidence>
<evidence type="ECO:0000256" key="15">
    <source>
        <dbReference type="SAM" id="Coils"/>
    </source>
</evidence>
<evidence type="ECO:0000259" key="18">
    <source>
        <dbReference type="PROSITE" id="PS51151"/>
    </source>
</evidence>
<dbReference type="Gene3D" id="3.40.50.720">
    <property type="entry name" value="NAD(P)-binding Rossmann-like Domain"/>
    <property type="match status" value="1"/>
</dbReference>
<evidence type="ECO:0000256" key="7">
    <source>
        <dbReference type="ARBA" id="ARBA00022670"/>
    </source>
</evidence>
<dbReference type="HAMAP" id="MF_00956">
    <property type="entry name" value="GDP_fucose_synth"/>
    <property type="match status" value="1"/>
</dbReference>
<dbReference type="EMBL" id="JAGKQM010000006">
    <property type="protein sequence ID" value="KAH0921774.1"/>
    <property type="molecule type" value="Genomic_DNA"/>
</dbReference>
<keyword evidence="14" id="KW-0804">Transcription</keyword>
<comment type="similarity">
    <text evidence="14">Belongs to the NAC-beta family.</text>
</comment>
<dbReference type="Gene3D" id="2.20.70.30">
    <property type="entry name" value="Nascent polypeptide-associated complex domain"/>
    <property type="match status" value="1"/>
</dbReference>
<feature type="transmembrane region" description="Helical" evidence="17">
    <location>
        <begin position="712"/>
        <end position="733"/>
    </location>
</feature>
<keyword evidence="11 17" id="KW-1133">Transmembrane helix</keyword>
<evidence type="ECO:0000256" key="10">
    <source>
        <dbReference type="ARBA" id="ARBA00022946"/>
    </source>
</evidence>
<evidence type="ECO:0000256" key="17">
    <source>
        <dbReference type="SAM" id="Phobius"/>
    </source>
</evidence>
<dbReference type="PANTHER" id="PTHR31412:SF2">
    <property type="entry name" value="ZINC METALLOPEPTIDASE EGY3, CHLOROPLASTIC-RELATED"/>
    <property type="match status" value="1"/>
</dbReference>
<feature type="coiled-coil region" evidence="15">
    <location>
        <begin position="559"/>
        <end position="618"/>
    </location>
</feature>
<sequence length="1014" mass="111617">MADTTGSDMKPGSFMSEKSAKIFVAGHRGLVGSAIVRKLQESGFTNLLLRTHSDLDLTNQADVESFFSTEKPAYVILAAAKVGGIHANNTYPADFIAVNLQIQTNVIHSAYTNGVKKLLFLGSSCIYPKFAPQPIPESALLTGPLEPTNEWYAIAKIAGIKMCQAYRIQHQWDAISGMPTNLYGPNDNFHPENSHVLPALMRRFHEAKVNNAEEVVVWGSGSPLREFLHVDDLADACVFLMEKYSGFEHVNVGSGVEVTIKELAELVKEVVGFEGKLVWDCTKPDGTPRKLMDSSKLASLGWTPKVSIRDGLRQTYDWYLENVVQKQHKRICSLITQTVPMVCEKRDSLESEWCNECWLGLVHTQMNREKLMKMANTVRTGGKGTVRRKKKAVHKTNTTDDKKLQSTLKRIGVNSIPAIEEVNIFKDDVVIQFTNPKVQASIAANTWVVSGSPQTKKLEDILPQILSQLGPDNMDNLRKLAEQLKKQPPGEEDDRVRESANDASSPVAIAEEQKEDQSNNNVPPSPENSEEDEEKSKQQEMDWKTDEEFKKFMGNPSIEAAIKLEKTRTDRKLKELNRESNNENPIIRIFNSLARDSLVREKERLEKAEEAFKALDLNKLKSCFGFDTFFATDVRRFGDGGIFIGNLRKPIDEVTPKLEAKLSEAAGRDVVVWIKAKLVDCLLFVVLVKVCMVQPKAEIDLQFESTRLSTPWGYITAISLCVTTFGTIALMSGFFLKPDATFDDYIANVVPLFGGFLSILGVSEIATRVTAARHGVKLSPSFLVPSNWTGCLGVMNNYESLLPNKKALFDIPVARTASAYLTSLLLAAAAFISDGSFNGGENALYIRPQFLDNNPLLSFIQFVVGPYADDLGNVLPNAVEGVGVPVDPLAFAGLLGMVVTSLNLLPCGRLEGGRIAQAMFGRSTAAILSFTTSLLLAIGGLSGSVLCLAWGLFATFFRGGEETPAKDEITPLGDDRFAWGLVLGLICFLTLFPNSGGTFSTSFFNGPFFRGDGL</sequence>
<accession>A0ABQ8CXF9</accession>
<gene>
    <name evidence="19" type="ORF">HID58_021792</name>
</gene>
<keyword evidence="13 17" id="KW-0472">Membrane</keyword>
<feature type="transmembrane region" description="Helical" evidence="17">
    <location>
        <begin position="926"/>
        <end position="957"/>
    </location>
</feature>
<dbReference type="Pfam" id="PF01849">
    <property type="entry name" value="NAC"/>
    <property type="match status" value="1"/>
</dbReference>
<keyword evidence="10" id="KW-0809">Transit peptide</keyword>
<dbReference type="CDD" id="cd05239">
    <property type="entry name" value="GDP_FS_SDR_e"/>
    <property type="match status" value="1"/>
</dbReference>
<keyword evidence="8 17" id="KW-0812">Transmembrane</keyword>
<evidence type="ECO:0000256" key="9">
    <source>
        <dbReference type="ARBA" id="ARBA00022801"/>
    </source>
</evidence>
<keyword evidence="14" id="KW-0805">Transcription regulation</keyword>
<keyword evidence="12" id="KW-0482">Metalloprotease</keyword>
<dbReference type="SMART" id="SM01407">
    <property type="entry name" value="NAC"/>
    <property type="match status" value="1"/>
</dbReference>
<feature type="transmembrane region" description="Helical" evidence="17">
    <location>
        <begin position="670"/>
        <end position="691"/>
    </location>
</feature>
<keyword evidence="9" id="KW-0378">Hydrolase</keyword>